<keyword evidence="1" id="KW-0812">Transmembrane</keyword>
<feature type="transmembrane region" description="Helical" evidence="1">
    <location>
        <begin position="96"/>
        <end position="112"/>
    </location>
</feature>
<evidence type="ECO:0000313" key="3">
    <source>
        <dbReference type="Proteomes" id="UP000292884"/>
    </source>
</evidence>
<protein>
    <submittedName>
        <fullName evidence="2">Uncharacterized protein</fullName>
    </submittedName>
</protein>
<name>A0A4R0MNV7_9SPHI</name>
<accession>A0A4R0MNV7</accession>
<dbReference type="EMBL" id="SJSK01000005">
    <property type="protein sequence ID" value="TCC88501.1"/>
    <property type="molecule type" value="Genomic_DNA"/>
</dbReference>
<proteinExistence type="predicted"/>
<keyword evidence="3" id="KW-1185">Reference proteome</keyword>
<gene>
    <name evidence="2" type="ORF">EZ428_17820</name>
</gene>
<comment type="caution">
    <text evidence="2">The sequence shown here is derived from an EMBL/GenBank/DDBJ whole genome shotgun (WGS) entry which is preliminary data.</text>
</comment>
<organism evidence="2 3">
    <name type="scientific">Pedobacter frigiditerrae</name>
    <dbReference type="NCBI Taxonomy" id="2530452"/>
    <lineage>
        <taxon>Bacteria</taxon>
        <taxon>Pseudomonadati</taxon>
        <taxon>Bacteroidota</taxon>
        <taxon>Sphingobacteriia</taxon>
        <taxon>Sphingobacteriales</taxon>
        <taxon>Sphingobacteriaceae</taxon>
        <taxon>Pedobacter</taxon>
    </lineage>
</organism>
<keyword evidence="1" id="KW-0472">Membrane</keyword>
<keyword evidence="1" id="KW-1133">Transmembrane helix</keyword>
<evidence type="ECO:0000256" key="1">
    <source>
        <dbReference type="SAM" id="Phobius"/>
    </source>
</evidence>
<evidence type="ECO:0000313" key="2">
    <source>
        <dbReference type="EMBL" id="TCC88501.1"/>
    </source>
</evidence>
<reference evidence="2 3" key="1">
    <citation type="submission" date="2019-02" db="EMBL/GenBank/DDBJ databases">
        <title>Pedobacter sp. RP-1-13 sp. nov., isolated from Arctic soil.</title>
        <authorList>
            <person name="Dahal R.H."/>
        </authorList>
    </citation>
    <scope>NUCLEOTIDE SEQUENCE [LARGE SCALE GENOMIC DNA]</scope>
    <source>
        <strain evidence="2 3">RP-1-13</strain>
    </source>
</reference>
<dbReference type="Proteomes" id="UP000292884">
    <property type="component" value="Unassembled WGS sequence"/>
</dbReference>
<sequence>MLSILTKAQTPGCLYGNELYTTLAPGGKYGNNSSYGAKITPSADQCFYTTNPSPNACTICVYGVNPAGNCRSGLAPVAYSGLEASYALVSCPIDDYIPFLTILISGMGFFYLRKRMTGFCHA</sequence>
<dbReference type="AlphaFoldDB" id="A0A4R0MNV7"/>